<dbReference type="Proteomes" id="UP000279760">
    <property type="component" value="Chromosome 1"/>
</dbReference>
<dbReference type="AlphaFoldDB" id="A0A3G4VCP8"/>
<dbReference type="NCBIfam" id="TIGR03899">
    <property type="entry name" value="TIGR03899 family protein"/>
    <property type="match status" value="1"/>
</dbReference>
<accession>A0A3G4VCP8</accession>
<feature type="region of interest" description="Disordered" evidence="1">
    <location>
        <begin position="1"/>
        <end position="37"/>
    </location>
</feature>
<protein>
    <submittedName>
        <fullName evidence="2">TIGR03899 family protein</fullName>
    </submittedName>
</protein>
<dbReference type="RefSeq" id="WP_124940548.1">
    <property type="nucleotide sequence ID" value="NZ_CP033577.1"/>
</dbReference>
<dbReference type="EMBL" id="CP033577">
    <property type="protein sequence ID" value="AYV21698.1"/>
    <property type="molecule type" value="Genomic_DNA"/>
</dbReference>
<evidence type="ECO:0000313" key="2">
    <source>
        <dbReference type="EMBL" id="AYV21698.1"/>
    </source>
</evidence>
<name>A0A3G4VCP8_9VIBR</name>
<proteinExistence type="predicted"/>
<evidence type="ECO:0000313" key="3">
    <source>
        <dbReference type="Proteomes" id="UP000279760"/>
    </source>
</evidence>
<dbReference type="Pfam" id="PF10987">
    <property type="entry name" value="DUF2806"/>
    <property type="match status" value="1"/>
</dbReference>
<feature type="compositionally biased region" description="Polar residues" evidence="1">
    <location>
        <begin position="7"/>
        <end position="20"/>
    </location>
</feature>
<gene>
    <name evidence="2" type="ORF">ECB94_10740</name>
</gene>
<evidence type="ECO:0000256" key="1">
    <source>
        <dbReference type="SAM" id="MobiDB-lite"/>
    </source>
</evidence>
<sequence>MSKLPVDQQSQTTEPNTQNEQAHKKSHHMKDSGSRIRAIAQAHSLDALIAEETPSKSLFERAMLREKQSKEQRQKNLEQIVKAALTSCKNEVAGEPDFDWLVRYFDMAKEIHNSSMQKLWAQVLKREVTNPGSTSMKALKTLRDMTPKEAQTLQRAASLACSFGTDSSRKLLLGIRHQAGLFSFSKRESLDELSLGEFQFPYSSLLLLVELGILLATELESGEITKEPALKLSYQGKEMTLQPKHKGITLTYYRFTPTGNELCQLLGNRSNNQYRDKLLELLNRKFIVKGDTANSFHHTV</sequence>
<organism evidence="2 3">
    <name type="scientific">Vibrio mediterranei</name>
    <dbReference type="NCBI Taxonomy" id="689"/>
    <lineage>
        <taxon>Bacteria</taxon>
        <taxon>Pseudomonadati</taxon>
        <taxon>Pseudomonadota</taxon>
        <taxon>Gammaproteobacteria</taxon>
        <taxon>Vibrionales</taxon>
        <taxon>Vibrionaceae</taxon>
        <taxon>Vibrio</taxon>
    </lineage>
</organism>
<reference evidence="2 3" key="1">
    <citation type="submission" date="2018-11" db="EMBL/GenBank/DDBJ databases">
        <title>Complete Genome Sequence of Vbrio mediterranei 117-T6: a Potential Pathogen Bacteria Isolated from the Conchocelis of Pyropia.</title>
        <authorList>
            <person name="Liu Q."/>
        </authorList>
    </citation>
    <scope>NUCLEOTIDE SEQUENCE [LARGE SCALE GENOMIC DNA]</scope>
    <source>
        <strain evidence="2 3">117-T6</strain>
    </source>
</reference>
<dbReference type="InterPro" id="IPR021254">
    <property type="entry name" value="DUF2806"/>
</dbReference>